<sequence length="273" mass="30776">MSVLLHLSDLHFGAHDERVCEAVTRLTARLGVGVLVVSGDLTQRATPEQFEQAHAFLSSLPIPHRLVVPGNHDVPLFAWWERLAGQAYRRYARWWGDDLEGTCHADGFHVMAVNTTRWWRHERGSLSPQQIDAIAERLATTRKDDWRIVVSHHPLAAAHEEDRRHRPHRADRALTRWSAAGAELLLSGHAHEPGLVEPMTGLWSAQAGTAVSVRLRANAPNSLVTLERVPSAAGDRHQRLLTRWDYVPDAQEFLPVEKHDLSVAPTGCLRRRR</sequence>
<feature type="domain" description="Calcineurin-like phosphoesterase" evidence="5">
    <location>
        <begin position="4"/>
        <end position="193"/>
    </location>
</feature>
<name>A0ABU1I551_9BURK</name>
<dbReference type="PANTHER" id="PTHR42988">
    <property type="entry name" value="PHOSPHOHYDROLASE"/>
    <property type="match status" value="1"/>
</dbReference>
<keyword evidence="7" id="KW-1185">Reference proteome</keyword>
<evidence type="ECO:0000313" key="6">
    <source>
        <dbReference type="EMBL" id="MDR6212350.1"/>
    </source>
</evidence>
<protein>
    <submittedName>
        <fullName evidence="6">3',5'-cyclic AMP phosphodiesterase CpdA</fullName>
    </submittedName>
</protein>
<dbReference type="Gene3D" id="3.60.21.10">
    <property type="match status" value="1"/>
</dbReference>
<dbReference type="EMBL" id="JAVIZX010000001">
    <property type="protein sequence ID" value="MDR6212350.1"/>
    <property type="molecule type" value="Genomic_DNA"/>
</dbReference>
<evidence type="ECO:0000259" key="5">
    <source>
        <dbReference type="Pfam" id="PF00149"/>
    </source>
</evidence>
<evidence type="ECO:0000256" key="3">
    <source>
        <dbReference type="ARBA" id="ARBA00023004"/>
    </source>
</evidence>
<accession>A0ABU1I551</accession>
<dbReference type="InterPro" id="IPR004843">
    <property type="entry name" value="Calcineurin-like_PHP"/>
</dbReference>
<organism evidence="6 7">
    <name type="scientific">Paracidovorax wautersii</name>
    <dbReference type="NCBI Taxonomy" id="1177982"/>
    <lineage>
        <taxon>Bacteria</taxon>
        <taxon>Pseudomonadati</taxon>
        <taxon>Pseudomonadota</taxon>
        <taxon>Betaproteobacteria</taxon>
        <taxon>Burkholderiales</taxon>
        <taxon>Comamonadaceae</taxon>
        <taxon>Paracidovorax</taxon>
    </lineage>
</organism>
<keyword evidence="2" id="KW-0378">Hydrolase</keyword>
<dbReference type="Proteomes" id="UP001267710">
    <property type="component" value="Unassembled WGS sequence"/>
</dbReference>
<evidence type="ECO:0000313" key="7">
    <source>
        <dbReference type="Proteomes" id="UP001267710"/>
    </source>
</evidence>
<evidence type="ECO:0000256" key="2">
    <source>
        <dbReference type="ARBA" id="ARBA00022801"/>
    </source>
</evidence>
<keyword evidence="1" id="KW-0479">Metal-binding</keyword>
<comment type="similarity">
    <text evidence="4">Belongs to the cyclic nucleotide phosphodiesterase class-III family.</text>
</comment>
<evidence type="ECO:0000256" key="1">
    <source>
        <dbReference type="ARBA" id="ARBA00022723"/>
    </source>
</evidence>
<dbReference type="RefSeq" id="WP_309825232.1">
    <property type="nucleotide sequence ID" value="NZ_JAVIZX010000001.1"/>
</dbReference>
<proteinExistence type="inferred from homology"/>
<evidence type="ECO:0000256" key="4">
    <source>
        <dbReference type="ARBA" id="ARBA00025742"/>
    </source>
</evidence>
<keyword evidence="3" id="KW-0408">Iron</keyword>
<dbReference type="InterPro" id="IPR029052">
    <property type="entry name" value="Metallo-depent_PP-like"/>
</dbReference>
<dbReference type="PANTHER" id="PTHR42988:SF2">
    <property type="entry name" value="CYCLIC NUCLEOTIDE PHOSPHODIESTERASE CBUA0032-RELATED"/>
    <property type="match status" value="1"/>
</dbReference>
<dbReference type="InterPro" id="IPR050884">
    <property type="entry name" value="CNP_phosphodiesterase-III"/>
</dbReference>
<dbReference type="Pfam" id="PF00149">
    <property type="entry name" value="Metallophos"/>
    <property type="match status" value="1"/>
</dbReference>
<gene>
    <name evidence="6" type="ORF">QE399_000039</name>
</gene>
<comment type="caution">
    <text evidence="6">The sequence shown here is derived from an EMBL/GenBank/DDBJ whole genome shotgun (WGS) entry which is preliminary data.</text>
</comment>
<reference evidence="6 7" key="1">
    <citation type="submission" date="2023-08" db="EMBL/GenBank/DDBJ databases">
        <title>Functional and genomic diversity of the sorghum phyllosphere microbiome.</title>
        <authorList>
            <person name="Shade A."/>
        </authorList>
    </citation>
    <scope>NUCLEOTIDE SEQUENCE [LARGE SCALE GENOMIC DNA]</scope>
    <source>
        <strain evidence="6 7">SORGH_AS_0335</strain>
    </source>
</reference>
<dbReference type="SUPFAM" id="SSF56300">
    <property type="entry name" value="Metallo-dependent phosphatases"/>
    <property type="match status" value="1"/>
</dbReference>